<accession>A0A0M9AN53</accession>
<feature type="region of interest" description="Disordered" evidence="1">
    <location>
        <begin position="179"/>
        <end position="207"/>
    </location>
</feature>
<dbReference type="Pfam" id="PF24839">
    <property type="entry name" value="DUF7718"/>
    <property type="match status" value="1"/>
</dbReference>
<feature type="compositionally biased region" description="Low complexity" evidence="1">
    <location>
        <begin position="193"/>
        <end position="207"/>
    </location>
</feature>
<reference evidence="3 4" key="1">
    <citation type="submission" date="2015-08" db="EMBL/GenBank/DDBJ databases">
        <title>Genomes of Isolates from Cabo Rojo, PR.</title>
        <authorList>
            <person name="Sanchez-Nieves R.L."/>
            <person name="Montalvo-Rodriguez R."/>
        </authorList>
    </citation>
    <scope>NUCLEOTIDE SEQUENCE [LARGE SCALE GENOMIC DNA]</scope>
    <source>
        <strain evidence="3 4">5</strain>
    </source>
</reference>
<evidence type="ECO:0000256" key="1">
    <source>
        <dbReference type="SAM" id="MobiDB-lite"/>
    </source>
</evidence>
<dbReference type="PATRIC" id="fig|1705389.3.peg.1667"/>
<evidence type="ECO:0000313" key="4">
    <source>
        <dbReference type="Proteomes" id="UP000037747"/>
    </source>
</evidence>
<dbReference type="OrthoDB" id="322081at2157"/>
<proteinExistence type="predicted"/>
<dbReference type="AlphaFoldDB" id="A0A0M9AN53"/>
<sequence length="207" mass="23523">MSAPSLPTGYDVSKHVSTGRRDCLITVGFDRRRRRIPRFLVQLYYRVSTDPIEWTWIARMDHNETSALGHDVYHEGLHVDVDRQSKRPVHLKLAHSPLPSSRGDVIRRCVNYFKREAAYFIDVYEERRSPGRPPSWSDGGKPTPTFIPSQRVEEGMSREAPADADIISDEELTELLAEAEGRTPEEVERGAAEIEIAPPEEATVVDE</sequence>
<organism evidence="3 4">
    <name type="scientific">Halorubrum tropicale</name>
    <dbReference type="NCBI Taxonomy" id="1765655"/>
    <lineage>
        <taxon>Archaea</taxon>
        <taxon>Methanobacteriati</taxon>
        <taxon>Methanobacteriota</taxon>
        <taxon>Stenosarchaea group</taxon>
        <taxon>Halobacteria</taxon>
        <taxon>Halobacteriales</taxon>
        <taxon>Haloferacaceae</taxon>
        <taxon>Halorubrum</taxon>
    </lineage>
</organism>
<evidence type="ECO:0000313" key="3">
    <source>
        <dbReference type="EMBL" id="KOX94225.1"/>
    </source>
</evidence>
<feature type="compositionally biased region" description="Basic and acidic residues" evidence="1">
    <location>
        <begin position="179"/>
        <end position="192"/>
    </location>
</feature>
<keyword evidence="4" id="KW-1185">Reference proteome</keyword>
<evidence type="ECO:0000259" key="2">
    <source>
        <dbReference type="Pfam" id="PF24839"/>
    </source>
</evidence>
<feature type="compositionally biased region" description="Basic and acidic residues" evidence="1">
    <location>
        <begin position="151"/>
        <end position="161"/>
    </location>
</feature>
<dbReference type="STRING" id="1765655.AMR74_16085"/>
<feature type="region of interest" description="Disordered" evidence="1">
    <location>
        <begin position="127"/>
        <end position="167"/>
    </location>
</feature>
<dbReference type="EMBL" id="LIST01000010">
    <property type="protein sequence ID" value="KOX94225.1"/>
    <property type="molecule type" value="Genomic_DNA"/>
</dbReference>
<dbReference type="Proteomes" id="UP000037747">
    <property type="component" value="Unassembled WGS sequence"/>
</dbReference>
<dbReference type="InterPro" id="IPR056135">
    <property type="entry name" value="DUF7718"/>
</dbReference>
<dbReference type="RefSeq" id="WP_053773060.1">
    <property type="nucleotide sequence ID" value="NZ_LIST01000010.1"/>
</dbReference>
<feature type="domain" description="DUF7718" evidence="2">
    <location>
        <begin position="22"/>
        <end position="128"/>
    </location>
</feature>
<name>A0A0M9AN53_9EURY</name>
<protein>
    <recommendedName>
        <fullName evidence="2">DUF7718 domain-containing protein</fullName>
    </recommendedName>
</protein>
<gene>
    <name evidence="3" type="ORF">AMR74_16085</name>
</gene>
<comment type="caution">
    <text evidence="3">The sequence shown here is derived from an EMBL/GenBank/DDBJ whole genome shotgun (WGS) entry which is preliminary data.</text>
</comment>